<proteinExistence type="predicted"/>
<name>A0A2T3A8D7_9PEZI</name>
<dbReference type="AlphaFoldDB" id="A0A2T3A8D7"/>
<feature type="chain" id="PRO_5015622317" description="Inhibitor I9 domain-containing protein" evidence="1">
    <location>
        <begin position="25"/>
        <end position="101"/>
    </location>
</feature>
<keyword evidence="1" id="KW-0732">Signal</keyword>
<feature type="signal peptide" evidence="1">
    <location>
        <begin position="1"/>
        <end position="24"/>
    </location>
</feature>
<dbReference type="EMBL" id="KZ678439">
    <property type="protein sequence ID" value="PSR85700.1"/>
    <property type="molecule type" value="Genomic_DNA"/>
</dbReference>
<reference evidence="2 3" key="1">
    <citation type="journal article" date="2018" name="Mycol. Prog.">
        <title>Coniella lustricola, a new species from submerged detritus.</title>
        <authorList>
            <person name="Raudabaugh D.B."/>
            <person name="Iturriaga T."/>
            <person name="Carver A."/>
            <person name="Mondo S."/>
            <person name="Pangilinan J."/>
            <person name="Lipzen A."/>
            <person name="He G."/>
            <person name="Amirebrahimi M."/>
            <person name="Grigoriev I.V."/>
            <person name="Miller A.N."/>
        </authorList>
    </citation>
    <scope>NUCLEOTIDE SEQUENCE [LARGE SCALE GENOMIC DNA]</scope>
    <source>
        <strain evidence="2 3">B22-T-1</strain>
    </source>
</reference>
<gene>
    <name evidence="2" type="ORF">BD289DRAFT_433729</name>
</gene>
<dbReference type="Proteomes" id="UP000241462">
    <property type="component" value="Unassembled WGS sequence"/>
</dbReference>
<accession>A0A2T3A8D7</accession>
<organism evidence="2 3">
    <name type="scientific">Coniella lustricola</name>
    <dbReference type="NCBI Taxonomy" id="2025994"/>
    <lineage>
        <taxon>Eukaryota</taxon>
        <taxon>Fungi</taxon>
        <taxon>Dikarya</taxon>
        <taxon>Ascomycota</taxon>
        <taxon>Pezizomycotina</taxon>
        <taxon>Sordariomycetes</taxon>
        <taxon>Sordariomycetidae</taxon>
        <taxon>Diaporthales</taxon>
        <taxon>Schizoparmaceae</taxon>
        <taxon>Coniella</taxon>
    </lineage>
</organism>
<keyword evidence="3" id="KW-1185">Reference proteome</keyword>
<evidence type="ECO:0008006" key="4">
    <source>
        <dbReference type="Google" id="ProtNLM"/>
    </source>
</evidence>
<evidence type="ECO:0000313" key="2">
    <source>
        <dbReference type="EMBL" id="PSR85700.1"/>
    </source>
</evidence>
<evidence type="ECO:0000256" key="1">
    <source>
        <dbReference type="SAM" id="SignalP"/>
    </source>
</evidence>
<protein>
    <recommendedName>
        <fullName evidence="4">Inhibitor I9 domain-containing protein</fullName>
    </recommendedName>
</protein>
<evidence type="ECO:0000313" key="3">
    <source>
        <dbReference type="Proteomes" id="UP000241462"/>
    </source>
</evidence>
<dbReference type="InParanoid" id="A0A2T3A8D7"/>
<sequence>MQLCTVVLLLVPVPFCGNCRSVDGEEEKEICIYSVSMLRVSTAKHGLQNYISHIAAKEYDKNVEKLVKGQKTHFTVHPSFFIILFTYIDVHKCSLKRVNCC</sequence>